<evidence type="ECO:0000313" key="4">
    <source>
        <dbReference type="Proteomes" id="UP000789342"/>
    </source>
</evidence>
<evidence type="ECO:0000256" key="1">
    <source>
        <dbReference type="SAM" id="Coils"/>
    </source>
</evidence>
<keyword evidence="4" id="KW-1185">Reference proteome</keyword>
<feature type="non-terminal residue" evidence="3">
    <location>
        <position position="1"/>
    </location>
</feature>
<comment type="caution">
    <text evidence="3">The sequence shown here is derived from an EMBL/GenBank/DDBJ whole genome shotgun (WGS) entry which is preliminary data.</text>
</comment>
<protein>
    <submittedName>
        <fullName evidence="3">18601_t:CDS:1</fullName>
    </submittedName>
</protein>
<dbReference type="Pfam" id="PF04100">
    <property type="entry name" value="Vps53_N"/>
    <property type="match status" value="1"/>
</dbReference>
<feature type="domain" description="Vps53 N-terminal" evidence="2">
    <location>
        <begin position="19"/>
        <end position="331"/>
    </location>
</feature>
<gene>
    <name evidence="3" type="ORF">AMORRO_LOCUS15121</name>
</gene>
<proteinExistence type="predicted"/>
<feature type="non-terminal residue" evidence="3">
    <location>
        <position position="331"/>
    </location>
</feature>
<dbReference type="InterPro" id="IPR007234">
    <property type="entry name" value="Vps53_N"/>
</dbReference>
<evidence type="ECO:0000259" key="2">
    <source>
        <dbReference type="Pfam" id="PF04100"/>
    </source>
</evidence>
<evidence type="ECO:0000313" key="3">
    <source>
        <dbReference type="EMBL" id="CAG8747173.1"/>
    </source>
</evidence>
<reference evidence="3" key="1">
    <citation type="submission" date="2021-06" db="EMBL/GenBank/DDBJ databases">
        <authorList>
            <person name="Kallberg Y."/>
            <person name="Tangrot J."/>
            <person name="Rosling A."/>
        </authorList>
    </citation>
    <scope>NUCLEOTIDE SEQUENCE</scope>
    <source>
        <strain evidence="3">CL551</strain>
    </source>
</reference>
<dbReference type="AlphaFoldDB" id="A0A9N9NNQ0"/>
<accession>A0A9N9NNQ0</accession>
<dbReference type="Proteomes" id="UP000789342">
    <property type="component" value="Unassembled WGS sequence"/>
</dbReference>
<feature type="coiled-coil region" evidence="1">
    <location>
        <begin position="43"/>
        <end position="102"/>
    </location>
</feature>
<dbReference type="InterPro" id="IPR039766">
    <property type="entry name" value="Vps53"/>
</dbReference>
<dbReference type="PANTHER" id="PTHR12820:SF0">
    <property type="entry name" value="VACUOLAR PROTEIN SORTING-ASSOCIATED PROTEIN 53 HOMOLOG"/>
    <property type="match status" value="1"/>
</dbReference>
<dbReference type="GO" id="GO:0042147">
    <property type="term" value="P:retrograde transport, endosome to Golgi"/>
    <property type="evidence" value="ECO:0007669"/>
    <property type="project" value="InterPro"/>
</dbReference>
<dbReference type="EMBL" id="CAJVPV010033519">
    <property type="protein sequence ID" value="CAG8747173.1"/>
    <property type="molecule type" value="Genomic_DNA"/>
</dbReference>
<organism evidence="3 4">
    <name type="scientific">Acaulospora morrowiae</name>
    <dbReference type="NCBI Taxonomy" id="94023"/>
    <lineage>
        <taxon>Eukaryota</taxon>
        <taxon>Fungi</taxon>
        <taxon>Fungi incertae sedis</taxon>
        <taxon>Mucoromycota</taxon>
        <taxon>Glomeromycotina</taxon>
        <taxon>Glomeromycetes</taxon>
        <taxon>Diversisporales</taxon>
        <taxon>Acaulosporaceae</taxon>
        <taxon>Acaulospora</taxon>
    </lineage>
</organism>
<dbReference type="GO" id="GO:0005829">
    <property type="term" value="C:cytosol"/>
    <property type="evidence" value="ECO:0007669"/>
    <property type="project" value="GOC"/>
</dbReference>
<dbReference type="OrthoDB" id="10261632at2759"/>
<keyword evidence="1" id="KW-0175">Coiled coil</keyword>
<dbReference type="GO" id="GO:0000938">
    <property type="term" value="C:GARP complex"/>
    <property type="evidence" value="ECO:0007669"/>
    <property type="project" value="InterPro"/>
</dbReference>
<name>A0A9N9NNQ0_9GLOM</name>
<dbReference type="PANTHER" id="PTHR12820">
    <property type="entry name" value="VACUOLAR SORTING PROTEIN 53"/>
    <property type="match status" value="1"/>
</dbReference>
<sequence length="331" mass="37876">LESSISEILQTNDPLDGCDFSPIEYLNQILPNEHALASIDVTAKILQAKMRQMEADIRELTRMQTDCGQRGSKEVAEAKKAIEDLFNQIRQIKEKASQSEVMVQEITQDIKSLDYAKKHLTTSITALKRLQMLVTAVDQLKVMAKMKQYKETSQLLQAVLQLSSYFKSYKSIKQIAELSSSVNSLRNELKNQIFEDFESSFSIDGSLTVQAAPLVDACLVIDIMGADVKKQLIDWYCDRQLGDYKRIFRGSDGNSSLENTSRRYSWLKRVLKSYDEEHDSIFPADWRVSEILCIKFCEITRENLSNTLSKTENELDVKTLLKNLQLTIEFE</sequence>